<protein>
    <submittedName>
        <fullName evidence="9">Protein trichome birefringence-like</fullName>
    </submittedName>
</protein>
<comment type="similarity">
    <text evidence="2">Belongs to the PC-esterase family. TBL subfamily.</text>
</comment>
<dbReference type="PANTHER" id="PTHR32285:SF7">
    <property type="entry name" value="PROTEIN TRICHOME BIREFRINGENCE-LIKE 3"/>
    <property type="match status" value="1"/>
</dbReference>
<dbReference type="AlphaFoldDB" id="A0AAD7LNN4"/>
<reference evidence="9" key="1">
    <citation type="journal article" date="2023" name="Science">
        <title>Elucidation of the pathway for biosynthesis of saponin adjuvants from the soapbark tree.</title>
        <authorList>
            <person name="Reed J."/>
            <person name="Orme A."/>
            <person name="El-Demerdash A."/>
            <person name="Owen C."/>
            <person name="Martin L.B.B."/>
            <person name="Misra R.C."/>
            <person name="Kikuchi S."/>
            <person name="Rejzek M."/>
            <person name="Martin A.C."/>
            <person name="Harkess A."/>
            <person name="Leebens-Mack J."/>
            <person name="Louveau T."/>
            <person name="Stephenson M.J."/>
            <person name="Osbourn A."/>
        </authorList>
    </citation>
    <scope>NUCLEOTIDE SEQUENCE</scope>
    <source>
        <strain evidence="9">S10</strain>
    </source>
</reference>
<dbReference type="KEGG" id="qsa:O6P43_016588"/>
<feature type="domain" description="Trichome birefringence-like N-terminal" evidence="8">
    <location>
        <begin position="79"/>
        <end position="133"/>
    </location>
</feature>
<dbReference type="GO" id="GO:0016020">
    <property type="term" value="C:membrane"/>
    <property type="evidence" value="ECO:0007669"/>
    <property type="project" value="UniProtKB-SubCell"/>
</dbReference>
<feature type="domain" description="Trichome birefringence-like C-terminal" evidence="7">
    <location>
        <begin position="134"/>
        <end position="211"/>
    </location>
</feature>
<dbReference type="EMBL" id="JARAOO010000007">
    <property type="protein sequence ID" value="KAJ7961217.1"/>
    <property type="molecule type" value="Genomic_DNA"/>
</dbReference>
<dbReference type="InterPro" id="IPR025846">
    <property type="entry name" value="TBL_N"/>
</dbReference>
<keyword evidence="5" id="KW-1133">Transmembrane helix</keyword>
<dbReference type="GO" id="GO:0016413">
    <property type="term" value="F:O-acetyltransferase activity"/>
    <property type="evidence" value="ECO:0007669"/>
    <property type="project" value="InterPro"/>
</dbReference>
<dbReference type="InterPro" id="IPR026057">
    <property type="entry name" value="TBL_C"/>
</dbReference>
<dbReference type="Pfam" id="PF14416">
    <property type="entry name" value="PMR5N"/>
    <property type="match status" value="1"/>
</dbReference>
<evidence type="ECO:0000256" key="5">
    <source>
        <dbReference type="ARBA" id="ARBA00022989"/>
    </source>
</evidence>
<organism evidence="9 10">
    <name type="scientific">Quillaja saponaria</name>
    <name type="common">Soap bark tree</name>
    <dbReference type="NCBI Taxonomy" id="32244"/>
    <lineage>
        <taxon>Eukaryota</taxon>
        <taxon>Viridiplantae</taxon>
        <taxon>Streptophyta</taxon>
        <taxon>Embryophyta</taxon>
        <taxon>Tracheophyta</taxon>
        <taxon>Spermatophyta</taxon>
        <taxon>Magnoliopsida</taxon>
        <taxon>eudicotyledons</taxon>
        <taxon>Gunneridae</taxon>
        <taxon>Pentapetalae</taxon>
        <taxon>rosids</taxon>
        <taxon>fabids</taxon>
        <taxon>Fabales</taxon>
        <taxon>Quillajaceae</taxon>
        <taxon>Quillaja</taxon>
    </lineage>
</organism>
<evidence type="ECO:0000259" key="7">
    <source>
        <dbReference type="Pfam" id="PF13839"/>
    </source>
</evidence>
<evidence type="ECO:0000256" key="2">
    <source>
        <dbReference type="ARBA" id="ARBA00007727"/>
    </source>
</evidence>
<dbReference type="PANTHER" id="PTHR32285">
    <property type="entry name" value="PROTEIN TRICHOME BIREFRINGENCE-LIKE 9-RELATED"/>
    <property type="match status" value="1"/>
</dbReference>
<dbReference type="Proteomes" id="UP001163823">
    <property type="component" value="Chromosome 7"/>
</dbReference>
<accession>A0AAD7LNN4</accession>
<keyword evidence="3" id="KW-0812">Transmembrane</keyword>
<evidence type="ECO:0000313" key="9">
    <source>
        <dbReference type="EMBL" id="KAJ7961217.1"/>
    </source>
</evidence>
<keyword evidence="4" id="KW-0735">Signal-anchor</keyword>
<comment type="subcellular location">
    <subcellularLocation>
        <location evidence="1">Membrane</location>
        <topology evidence="1">Single-pass membrane protein</topology>
    </subcellularLocation>
</comment>
<evidence type="ECO:0000256" key="6">
    <source>
        <dbReference type="ARBA" id="ARBA00023136"/>
    </source>
</evidence>
<evidence type="ECO:0000256" key="1">
    <source>
        <dbReference type="ARBA" id="ARBA00004167"/>
    </source>
</evidence>
<sequence>MKVLNLKGKLPLPSIIALACALVFIAVLYAERVSFLSSSSIFKLKSCPRREAKSKSNDGKAAKHLDDPSIDDRFDFDPEECNVANGKWVFNRSIKPLYSDRTCPYLDIQVSCIKNGRPDSDYQHWEWQPEDCNLPRFNPELALKRLQGKRLLFVGDSLQRGQWKSFVCMVEWIIPEDQKSMRMEDSHSVFKAKEYNATIEFYWAPYLVESNT</sequence>
<keyword evidence="10" id="KW-1185">Reference proteome</keyword>
<dbReference type="InterPro" id="IPR029962">
    <property type="entry name" value="TBL"/>
</dbReference>
<keyword evidence="6" id="KW-0472">Membrane</keyword>
<evidence type="ECO:0000259" key="8">
    <source>
        <dbReference type="Pfam" id="PF14416"/>
    </source>
</evidence>
<name>A0AAD7LNN4_QUISA</name>
<evidence type="ECO:0000256" key="3">
    <source>
        <dbReference type="ARBA" id="ARBA00022692"/>
    </source>
</evidence>
<evidence type="ECO:0000256" key="4">
    <source>
        <dbReference type="ARBA" id="ARBA00022968"/>
    </source>
</evidence>
<dbReference type="PROSITE" id="PS51257">
    <property type="entry name" value="PROKAR_LIPOPROTEIN"/>
    <property type="match status" value="1"/>
</dbReference>
<comment type="caution">
    <text evidence="9">The sequence shown here is derived from an EMBL/GenBank/DDBJ whole genome shotgun (WGS) entry which is preliminary data.</text>
</comment>
<evidence type="ECO:0000313" key="10">
    <source>
        <dbReference type="Proteomes" id="UP001163823"/>
    </source>
</evidence>
<gene>
    <name evidence="9" type="ORF">O6P43_016588</name>
</gene>
<dbReference type="GO" id="GO:0005794">
    <property type="term" value="C:Golgi apparatus"/>
    <property type="evidence" value="ECO:0007669"/>
    <property type="project" value="TreeGrafter"/>
</dbReference>
<dbReference type="Pfam" id="PF13839">
    <property type="entry name" value="PC-Esterase"/>
    <property type="match status" value="1"/>
</dbReference>
<proteinExistence type="inferred from homology"/>